<evidence type="ECO:0000313" key="9">
    <source>
        <dbReference type="EMBL" id="RXJ00233.1"/>
    </source>
</evidence>
<comment type="similarity">
    <text evidence="1 8">Belongs to the SELO family.</text>
</comment>
<feature type="binding site" evidence="8">
    <location>
        <position position="261"/>
    </location>
    <ligand>
        <name>Mg(2+)</name>
        <dbReference type="ChEBI" id="CHEBI:18420"/>
    </ligand>
</feature>
<name>A0A4Q0VT81_9BACI</name>
<dbReference type="GO" id="GO:0000287">
    <property type="term" value="F:magnesium ion binding"/>
    <property type="evidence" value="ECO:0007669"/>
    <property type="project" value="UniProtKB-UniRule"/>
</dbReference>
<proteinExistence type="inferred from homology"/>
<feature type="binding site" evidence="8">
    <location>
        <position position="124"/>
    </location>
    <ligand>
        <name>ATP</name>
        <dbReference type="ChEBI" id="CHEBI:30616"/>
    </ligand>
</feature>
<keyword evidence="6 8" id="KW-0067">ATP-binding</keyword>
<keyword evidence="8" id="KW-0464">Manganese</keyword>
<dbReference type="GO" id="GO:0030145">
    <property type="term" value="F:manganese ion binding"/>
    <property type="evidence" value="ECO:0007669"/>
    <property type="project" value="UniProtKB-UniRule"/>
</dbReference>
<dbReference type="EMBL" id="QOUX01000039">
    <property type="protein sequence ID" value="RXJ00233.1"/>
    <property type="molecule type" value="Genomic_DNA"/>
</dbReference>
<comment type="catalytic activity">
    <reaction evidence="8">
        <text>L-tyrosyl-[protein] + ATP = O-(5'-adenylyl)-L-tyrosyl-[protein] + diphosphate</text>
        <dbReference type="Rhea" id="RHEA:54288"/>
        <dbReference type="Rhea" id="RHEA-COMP:10136"/>
        <dbReference type="Rhea" id="RHEA-COMP:13846"/>
        <dbReference type="ChEBI" id="CHEBI:30616"/>
        <dbReference type="ChEBI" id="CHEBI:33019"/>
        <dbReference type="ChEBI" id="CHEBI:46858"/>
        <dbReference type="ChEBI" id="CHEBI:83624"/>
        <dbReference type="EC" id="2.7.7.108"/>
    </reaction>
</comment>
<evidence type="ECO:0000256" key="4">
    <source>
        <dbReference type="ARBA" id="ARBA00022723"/>
    </source>
</evidence>
<evidence type="ECO:0000313" key="10">
    <source>
        <dbReference type="Proteomes" id="UP000290649"/>
    </source>
</evidence>
<dbReference type="AlphaFoldDB" id="A0A4Q0VT81"/>
<feature type="active site" description="Proton acceptor" evidence="8">
    <location>
        <position position="251"/>
    </location>
</feature>
<evidence type="ECO:0000256" key="5">
    <source>
        <dbReference type="ARBA" id="ARBA00022741"/>
    </source>
</evidence>
<comment type="catalytic activity">
    <reaction evidence="8">
        <text>L-seryl-[protein] + ATP = 3-O-(5'-adenylyl)-L-seryl-[protein] + diphosphate</text>
        <dbReference type="Rhea" id="RHEA:58120"/>
        <dbReference type="Rhea" id="RHEA-COMP:9863"/>
        <dbReference type="Rhea" id="RHEA-COMP:15073"/>
        <dbReference type="ChEBI" id="CHEBI:29999"/>
        <dbReference type="ChEBI" id="CHEBI:30616"/>
        <dbReference type="ChEBI" id="CHEBI:33019"/>
        <dbReference type="ChEBI" id="CHEBI:142516"/>
        <dbReference type="EC" id="2.7.7.108"/>
    </reaction>
</comment>
<evidence type="ECO:0000256" key="2">
    <source>
        <dbReference type="ARBA" id="ARBA00022679"/>
    </source>
</evidence>
<evidence type="ECO:0000256" key="3">
    <source>
        <dbReference type="ARBA" id="ARBA00022695"/>
    </source>
</evidence>
<feature type="binding site" evidence="8">
    <location>
        <position position="112"/>
    </location>
    <ligand>
        <name>ATP</name>
        <dbReference type="ChEBI" id="CHEBI:30616"/>
    </ligand>
</feature>
<gene>
    <name evidence="8" type="primary">ydiU</name>
    <name evidence="8" type="synonym">selO</name>
    <name evidence="9" type="ORF">DS745_11915</name>
</gene>
<dbReference type="HAMAP" id="MF_00692">
    <property type="entry name" value="SelO"/>
    <property type="match status" value="1"/>
</dbReference>
<dbReference type="GO" id="GO:0070733">
    <property type="term" value="F:AMPylase activity"/>
    <property type="evidence" value="ECO:0007669"/>
    <property type="project" value="UniProtKB-EC"/>
</dbReference>
<dbReference type="OrthoDB" id="9773505at2"/>
<feature type="binding site" evidence="8">
    <location>
        <position position="89"/>
    </location>
    <ligand>
        <name>ATP</name>
        <dbReference type="ChEBI" id="CHEBI:30616"/>
    </ligand>
</feature>
<keyword evidence="3 8" id="KW-0548">Nucleotidyltransferase</keyword>
<dbReference type="InterPro" id="IPR003846">
    <property type="entry name" value="SelO"/>
</dbReference>
<feature type="binding site" evidence="8">
    <location>
        <position position="91"/>
    </location>
    <ligand>
        <name>ATP</name>
        <dbReference type="ChEBI" id="CHEBI:30616"/>
    </ligand>
</feature>
<comment type="cofactor">
    <cofactor evidence="8">
        <name>Mg(2+)</name>
        <dbReference type="ChEBI" id="CHEBI:18420"/>
    </cofactor>
    <cofactor evidence="8">
        <name>Mn(2+)</name>
        <dbReference type="ChEBI" id="CHEBI:29035"/>
    </cofactor>
</comment>
<feature type="binding site" evidence="8">
    <location>
        <position position="125"/>
    </location>
    <ligand>
        <name>ATP</name>
        <dbReference type="ChEBI" id="CHEBI:30616"/>
    </ligand>
</feature>
<organism evidence="9 10">
    <name type="scientific">Anaerobacillus alkaliphilus</name>
    <dbReference type="NCBI Taxonomy" id="1548597"/>
    <lineage>
        <taxon>Bacteria</taxon>
        <taxon>Bacillati</taxon>
        <taxon>Bacillota</taxon>
        <taxon>Bacilli</taxon>
        <taxon>Bacillales</taxon>
        <taxon>Bacillaceae</taxon>
        <taxon>Anaerobacillus</taxon>
    </lineage>
</organism>
<sequence length="485" mass="54385">MRNKAGWNFDNSYTRLPKAFFSSIDPDPVDSPEIVIFNQTLATSLGLSVDALQSGEGVEVFAGNEVPEGGLPIAQAYAGHQFGHFTMLGDGRAILLGEQITPQGERFDIQLKGPGRTPYSRGGDGRAALGPMLREYIISEAMHALGIPTTRSLAVVTTGEAVIRETELPGAILTRVAASHLRVGTFQYAANWGKDEELKELADYTIKRHYPNIADKDNKYLLFLQEVISRQANLISKWQLVGFIHGVMNTDNMTISGETIDYGPCAFMDTYDPATVFSSIDRQGRYAYSNQPYIGGWNLARLAETLLPLLHEEKEQAIEVAQDALKGYSELYQSYWMAGMRSKLGLFNEETEDGALIEGLLTMMQKNHADFTNTFRSLTEDKVEETVLFDTPEFTKWYELWQGRLGRQEETKEQARELMRSSNPAIIPRNHRVEEALEAAVQGDYSVMERLLKVLSNPYASLPEQVDYCKLPEKTDRPYRTFCGT</sequence>
<dbReference type="Proteomes" id="UP000290649">
    <property type="component" value="Unassembled WGS sequence"/>
</dbReference>
<comment type="function">
    <text evidence="8">Nucleotidyltransferase involved in the post-translational modification of proteins. It can catalyze the addition of adenosine monophosphate (AMP) or uridine monophosphate (UMP) to a protein, resulting in modifications known as AMPylation and UMPylation.</text>
</comment>
<comment type="caution">
    <text evidence="9">The sequence shown here is derived from an EMBL/GenBank/DDBJ whole genome shotgun (WGS) entry which is preliminary data.</text>
</comment>
<comment type="catalytic activity">
    <reaction evidence="8">
        <text>L-threonyl-[protein] + ATP = 3-O-(5'-adenylyl)-L-threonyl-[protein] + diphosphate</text>
        <dbReference type="Rhea" id="RHEA:54292"/>
        <dbReference type="Rhea" id="RHEA-COMP:11060"/>
        <dbReference type="Rhea" id="RHEA-COMP:13847"/>
        <dbReference type="ChEBI" id="CHEBI:30013"/>
        <dbReference type="ChEBI" id="CHEBI:30616"/>
        <dbReference type="ChEBI" id="CHEBI:33019"/>
        <dbReference type="ChEBI" id="CHEBI:138113"/>
        <dbReference type="EC" id="2.7.7.108"/>
    </reaction>
</comment>
<keyword evidence="4 8" id="KW-0479">Metal-binding</keyword>
<feature type="binding site" evidence="8">
    <location>
        <position position="252"/>
    </location>
    <ligand>
        <name>Mg(2+)</name>
        <dbReference type="ChEBI" id="CHEBI:18420"/>
    </ligand>
</feature>
<dbReference type="RefSeq" id="WP_129078454.1">
    <property type="nucleotide sequence ID" value="NZ_QOUX01000039.1"/>
</dbReference>
<evidence type="ECO:0000256" key="6">
    <source>
        <dbReference type="ARBA" id="ARBA00022840"/>
    </source>
</evidence>
<evidence type="ECO:0000256" key="7">
    <source>
        <dbReference type="ARBA" id="ARBA00022842"/>
    </source>
</evidence>
<dbReference type="PANTHER" id="PTHR12153">
    <property type="entry name" value="SELENOPROTEIN O"/>
    <property type="match status" value="1"/>
</dbReference>
<comment type="catalytic activity">
    <reaction evidence="8">
        <text>L-tyrosyl-[protein] + UTP = O-(5'-uridylyl)-L-tyrosyl-[protein] + diphosphate</text>
        <dbReference type="Rhea" id="RHEA:83887"/>
        <dbReference type="Rhea" id="RHEA-COMP:10136"/>
        <dbReference type="Rhea" id="RHEA-COMP:20238"/>
        <dbReference type="ChEBI" id="CHEBI:33019"/>
        <dbReference type="ChEBI" id="CHEBI:46398"/>
        <dbReference type="ChEBI" id="CHEBI:46858"/>
        <dbReference type="ChEBI" id="CHEBI:90602"/>
    </reaction>
</comment>
<dbReference type="EC" id="2.7.7.-" evidence="8"/>
<keyword evidence="5 8" id="KW-0547">Nucleotide-binding</keyword>
<keyword evidence="2 8" id="KW-0808">Transferase</keyword>
<dbReference type="PANTHER" id="PTHR12153:SF15">
    <property type="entry name" value="PROTEIN ADENYLYLTRANSFERASE SELO, MITOCHONDRIAL"/>
    <property type="match status" value="1"/>
</dbReference>
<dbReference type="EC" id="2.7.7.108" evidence="8"/>
<protein>
    <recommendedName>
        <fullName evidence="8">Protein nucleotidyltransferase YdiU</fullName>
        <ecNumber evidence="8">2.7.7.-</ecNumber>
    </recommendedName>
    <alternativeName>
        <fullName evidence="8">Protein adenylyltransferase YdiU</fullName>
        <ecNumber evidence="8">2.7.7.108</ecNumber>
    </alternativeName>
    <alternativeName>
        <fullName evidence="8">Protein uridylyltransferase YdiU</fullName>
        <ecNumber evidence="8">2.7.7.-</ecNumber>
    </alternativeName>
</protein>
<reference evidence="9 10" key="1">
    <citation type="journal article" date="2019" name="Int. J. Syst. Evol. Microbiol.">
        <title>Anaerobacillus alkaliphilus sp. nov., a novel alkaliphilic and moderately halophilic bacterium.</title>
        <authorList>
            <person name="Borsodi A.K."/>
            <person name="Aszalos J.M."/>
            <person name="Bihari P."/>
            <person name="Nagy I."/>
            <person name="Schumann P."/>
            <person name="Sproer C."/>
            <person name="Kovacs A.L."/>
            <person name="Boka K."/>
            <person name="Dobosy P."/>
            <person name="Ovari M."/>
            <person name="Szili-Kovacs T."/>
            <person name="Toth E."/>
        </authorList>
    </citation>
    <scope>NUCLEOTIDE SEQUENCE [LARGE SCALE GENOMIC DNA]</scope>
    <source>
        <strain evidence="9 10">B16-10</strain>
    </source>
</reference>
<feature type="binding site" evidence="8">
    <location>
        <position position="261"/>
    </location>
    <ligand>
        <name>ATP</name>
        <dbReference type="ChEBI" id="CHEBI:30616"/>
    </ligand>
</feature>
<keyword evidence="7 8" id="KW-0460">Magnesium</keyword>
<dbReference type="GO" id="GO:0005524">
    <property type="term" value="F:ATP binding"/>
    <property type="evidence" value="ECO:0007669"/>
    <property type="project" value="UniProtKB-UniRule"/>
</dbReference>
<dbReference type="Pfam" id="PF02696">
    <property type="entry name" value="SelO"/>
    <property type="match status" value="1"/>
</dbReference>
<keyword evidence="10" id="KW-1185">Reference proteome</keyword>
<feature type="binding site" evidence="8">
    <location>
        <position position="175"/>
    </location>
    <ligand>
        <name>ATP</name>
        <dbReference type="ChEBI" id="CHEBI:30616"/>
    </ligand>
</feature>
<comment type="catalytic activity">
    <reaction evidence="8">
        <text>L-histidyl-[protein] + UTP = N(tele)-(5'-uridylyl)-L-histidyl-[protein] + diphosphate</text>
        <dbReference type="Rhea" id="RHEA:83891"/>
        <dbReference type="Rhea" id="RHEA-COMP:9745"/>
        <dbReference type="Rhea" id="RHEA-COMP:20239"/>
        <dbReference type="ChEBI" id="CHEBI:29979"/>
        <dbReference type="ChEBI" id="CHEBI:33019"/>
        <dbReference type="ChEBI" id="CHEBI:46398"/>
        <dbReference type="ChEBI" id="CHEBI:233474"/>
    </reaction>
</comment>
<comment type="catalytic activity">
    <reaction evidence="8">
        <text>L-seryl-[protein] + UTP = O-(5'-uridylyl)-L-seryl-[protein] + diphosphate</text>
        <dbReference type="Rhea" id="RHEA:64604"/>
        <dbReference type="Rhea" id="RHEA-COMP:9863"/>
        <dbReference type="Rhea" id="RHEA-COMP:16635"/>
        <dbReference type="ChEBI" id="CHEBI:29999"/>
        <dbReference type="ChEBI" id="CHEBI:33019"/>
        <dbReference type="ChEBI" id="CHEBI:46398"/>
        <dbReference type="ChEBI" id="CHEBI:156051"/>
    </reaction>
</comment>
<feature type="binding site" evidence="8">
    <location>
        <position position="92"/>
    </location>
    <ligand>
        <name>ATP</name>
        <dbReference type="ChEBI" id="CHEBI:30616"/>
    </ligand>
</feature>
<accession>A0A4Q0VT81</accession>
<evidence type="ECO:0000256" key="8">
    <source>
        <dbReference type="HAMAP-Rule" id="MF_00692"/>
    </source>
</evidence>
<dbReference type="NCBIfam" id="NF000658">
    <property type="entry name" value="PRK00029.1"/>
    <property type="match status" value="1"/>
</dbReference>
<evidence type="ECO:0000256" key="1">
    <source>
        <dbReference type="ARBA" id="ARBA00009747"/>
    </source>
</evidence>
<feature type="binding site" evidence="8">
    <location>
        <position position="182"/>
    </location>
    <ligand>
        <name>ATP</name>
        <dbReference type="ChEBI" id="CHEBI:30616"/>
    </ligand>
</feature>